<gene>
    <name evidence="1" type="ORF">BDV36DRAFT_306484</name>
</gene>
<dbReference type="EMBL" id="ML735707">
    <property type="protein sequence ID" value="KAE8420692.1"/>
    <property type="molecule type" value="Genomic_DNA"/>
</dbReference>
<reference evidence="1 2" key="1">
    <citation type="submission" date="2019-04" db="EMBL/GenBank/DDBJ databases">
        <authorList>
            <consortium name="DOE Joint Genome Institute"/>
            <person name="Mondo S."/>
            <person name="Kjaerbolling I."/>
            <person name="Vesth T."/>
            <person name="Frisvad J.C."/>
            <person name="Nybo J.L."/>
            <person name="Theobald S."/>
            <person name="Kildgaard S."/>
            <person name="Isbrandt T."/>
            <person name="Kuo A."/>
            <person name="Sato A."/>
            <person name="Lyhne E.K."/>
            <person name="Kogle M.E."/>
            <person name="Wiebenga A."/>
            <person name="Kun R.S."/>
            <person name="Lubbers R.J."/>
            <person name="Makela M.R."/>
            <person name="Barry K."/>
            <person name="Chovatia M."/>
            <person name="Clum A."/>
            <person name="Daum C."/>
            <person name="Haridas S."/>
            <person name="He G."/>
            <person name="LaButti K."/>
            <person name="Lipzen A."/>
            <person name="Riley R."/>
            <person name="Salamov A."/>
            <person name="Simmons B.A."/>
            <person name="Magnuson J.K."/>
            <person name="Henrissat B."/>
            <person name="Mortensen U.H."/>
            <person name="Larsen T.O."/>
            <person name="Devries R.P."/>
            <person name="Grigoriev I.V."/>
            <person name="Machida M."/>
            <person name="Baker S.E."/>
            <person name="Andersen M.R."/>
            <person name="Cantor M.N."/>
            <person name="Hua S.X."/>
        </authorList>
    </citation>
    <scope>NUCLEOTIDE SEQUENCE [LARGE SCALE GENOMIC DNA]</scope>
    <source>
        <strain evidence="1 2">CBS 117616</strain>
    </source>
</reference>
<accession>A0ABQ6WUB0</accession>
<keyword evidence="2" id="KW-1185">Reference proteome</keyword>
<protein>
    <submittedName>
        <fullName evidence="1">Uncharacterized protein</fullName>
    </submittedName>
</protein>
<sequence length="531" mass="60359">MAHMTEVVGDYVYDSSDKSSSECDITWSPGDGVCPTRADFNHCCQLKVEDWKNTALTYLEGTESFQYYLEAFLGLLENVPPFYYCPRGPVNISDRPKSFLILKSSLHLKTTEDSNCNQPQKSIDYLQCLGSPAPVIYRTKEKTQLKAAIPVRTKSLRSGYFTSIMEILQQAGEKSQILHEPGIQIENSFWDIATQGYWVARVEKFKGVFYSPWMLRREVWKEKFLTGFASVLMLTSRHAPPPRFSPPIMILTAPMRSSPRPKDMDLLQLFRSTEKCISLSPTQDALDSLLCSTFFDPCVPCNFAGAASLGVRKALSTVDKIDNRQLLSAVTNVKPYLSLLWASAVCNDRVTSFLNMALRSLRPICLVAAFWTNTAQSFHQIAYSVQESESIISRALEFQTSYFSRPELPMPWSPAPPFGTTPLENLSLEVRAHLAHIHRPIPWRLYWILDSGKRIPASVEHQLRLVEASSMCHSCSAGPTDQLPYPEQYIADEQSGFATSRLFNWHRDYDDGIWLDDGQRDIEFVRRLQMH</sequence>
<name>A0ABQ6WUB0_9EURO</name>
<organism evidence="1 2">
    <name type="scientific">Aspergillus pseudocaelatus</name>
    <dbReference type="NCBI Taxonomy" id="1825620"/>
    <lineage>
        <taxon>Eukaryota</taxon>
        <taxon>Fungi</taxon>
        <taxon>Dikarya</taxon>
        <taxon>Ascomycota</taxon>
        <taxon>Pezizomycotina</taxon>
        <taxon>Eurotiomycetes</taxon>
        <taxon>Eurotiomycetidae</taxon>
        <taxon>Eurotiales</taxon>
        <taxon>Aspergillaceae</taxon>
        <taxon>Aspergillus</taxon>
        <taxon>Aspergillus subgen. Circumdati</taxon>
    </lineage>
</organism>
<evidence type="ECO:0000313" key="2">
    <source>
        <dbReference type="Proteomes" id="UP000325395"/>
    </source>
</evidence>
<proteinExistence type="predicted"/>
<dbReference type="Proteomes" id="UP000325395">
    <property type="component" value="Unassembled WGS sequence"/>
</dbReference>
<evidence type="ECO:0000313" key="1">
    <source>
        <dbReference type="EMBL" id="KAE8420692.1"/>
    </source>
</evidence>